<keyword evidence="7 10" id="KW-0472">Membrane</keyword>
<evidence type="ECO:0000256" key="6">
    <source>
        <dbReference type="ARBA" id="ARBA00022989"/>
    </source>
</evidence>
<evidence type="ECO:0000313" key="11">
    <source>
        <dbReference type="EMBL" id="CAK1598631.1"/>
    </source>
</evidence>
<sequence>MCSLQHLKDVICRRDFNFDNPHLDLDKFHPQLKIVLFSNGNFFNNTESKFRFILPAVSSSLAVVGLVLEAMVMYHGLSEKDYAVATESFCYCILLSAIPVVNLSVLANKAKIINLLGKMNDDFKYICTLDQKYKRPFLHGQLLIWQLCYVWFIFTSIVASMFPVTCIVELTYQSLFATQNENTVRPLAYPLWLPNDDPYRSPNYEIFLVIQVTITFNFVQTYCVFIYVLFHTLLHYYYLMKLIFLDFEVLFDGLDETVSRLSPCNPRRIAVQLTLNKRMKRIVNWHTSVLRSVELLSSIFGPPLVFQVVFSSIAICLVAYQIADYLDHGKIHFLFVLLFSATCIQLWIPCYLGTLLRNRAFEIGEACWRCGWHETPLGQLLRSDIIILILRAQQPVSIKFIGLPKLELETFSSIISTSYSYFNILRQY</sequence>
<dbReference type="GO" id="GO:0004984">
    <property type="term" value="F:olfactory receptor activity"/>
    <property type="evidence" value="ECO:0007669"/>
    <property type="project" value="InterPro"/>
</dbReference>
<accession>A0AAV1LT41</accession>
<evidence type="ECO:0000313" key="12">
    <source>
        <dbReference type="Proteomes" id="UP001314205"/>
    </source>
</evidence>
<gene>
    <name evidence="11" type="ORF">PARMNEM_LOCUS17598</name>
</gene>
<comment type="subcellular location">
    <subcellularLocation>
        <location evidence="1 10">Cell membrane</location>
        <topology evidence="1 10">Multi-pass membrane protein</topology>
    </subcellularLocation>
</comment>
<dbReference type="PANTHER" id="PTHR21137">
    <property type="entry name" value="ODORANT RECEPTOR"/>
    <property type="match status" value="1"/>
</dbReference>
<comment type="caution">
    <text evidence="10">Lacks conserved residue(s) required for the propagation of feature annotation.</text>
</comment>
<keyword evidence="5 10" id="KW-0552">Olfaction</keyword>
<evidence type="ECO:0000256" key="5">
    <source>
        <dbReference type="ARBA" id="ARBA00022725"/>
    </source>
</evidence>
<reference evidence="11 12" key="1">
    <citation type="submission" date="2023-11" db="EMBL/GenBank/DDBJ databases">
        <authorList>
            <person name="Hedman E."/>
            <person name="Englund M."/>
            <person name="Stromberg M."/>
            <person name="Nyberg Akerstrom W."/>
            <person name="Nylinder S."/>
            <person name="Jareborg N."/>
            <person name="Kallberg Y."/>
            <person name="Kronander E."/>
        </authorList>
    </citation>
    <scope>NUCLEOTIDE SEQUENCE [LARGE SCALE GENOMIC DNA]</scope>
</reference>
<comment type="caution">
    <text evidence="11">The sequence shown here is derived from an EMBL/GenBank/DDBJ whole genome shotgun (WGS) entry which is preliminary data.</text>
</comment>
<evidence type="ECO:0000256" key="2">
    <source>
        <dbReference type="ARBA" id="ARBA00022475"/>
    </source>
</evidence>
<evidence type="ECO:0000256" key="1">
    <source>
        <dbReference type="ARBA" id="ARBA00004651"/>
    </source>
</evidence>
<keyword evidence="4 10" id="KW-0812">Transmembrane</keyword>
<keyword evidence="2" id="KW-1003">Cell membrane</keyword>
<feature type="transmembrane region" description="Helical" evidence="10">
    <location>
        <begin position="206"/>
        <end position="230"/>
    </location>
</feature>
<keyword evidence="6 10" id="KW-1133">Transmembrane helix</keyword>
<evidence type="ECO:0000256" key="9">
    <source>
        <dbReference type="ARBA" id="ARBA00023224"/>
    </source>
</evidence>
<organism evidence="11 12">
    <name type="scientific">Parnassius mnemosyne</name>
    <name type="common">clouded apollo</name>
    <dbReference type="NCBI Taxonomy" id="213953"/>
    <lineage>
        <taxon>Eukaryota</taxon>
        <taxon>Metazoa</taxon>
        <taxon>Ecdysozoa</taxon>
        <taxon>Arthropoda</taxon>
        <taxon>Hexapoda</taxon>
        <taxon>Insecta</taxon>
        <taxon>Pterygota</taxon>
        <taxon>Neoptera</taxon>
        <taxon>Endopterygota</taxon>
        <taxon>Lepidoptera</taxon>
        <taxon>Glossata</taxon>
        <taxon>Ditrysia</taxon>
        <taxon>Papilionoidea</taxon>
        <taxon>Papilionidae</taxon>
        <taxon>Parnassiinae</taxon>
        <taxon>Parnassini</taxon>
        <taxon>Parnassius</taxon>
        <taxon>Driopa</taxon>
    </lineage>
</organism>
<feature type="transmembrane region" description="Helical" evidence="10">
    <location>
        <begin position="52"/>
        <end position="76"/>
    </location>
</feature>
<name>A0AAV1LT41_9NEOP</name>
<comment type="similarity">
    <text evidence="10">Belongs to the insect chemoreceptor superfamily. Heteromeric odorant receptor channel (TC 1.A.69) family.</text>
</comment>
<evidence type="ECO:0000256" key="10">
    <source>
        <dbReference type="RuleBase" id="RU351113"/>
    </source>
</evidence>
<evidence type="ECO:0000256" key="7">
    <source>
        <dbReference type="ARBA" id="ARBA00023136"/>
    </source>
</evidence>
<dbReference type="InterPro" id="IPR004117">
    <property type="entry name" value="7tm6_olfct_rcpt"/>
</dbReference>
<dbReference type="EMBL" id="CAVLGL010000104">
    <property type="protein sequence ID" value="CAK1598631.1"/>
    <property type="molecule type" value="Genomic_DNA"/>
</dbReference>
<keyword evidence="8 10" id="KW-0675">Receptor</keyword>
<feature type="transmembrane region" description="Helical" evidence="10">
    <location>
        <begin position="82"/>
        <end position="106"/>
    </location>
</feature>
<dbReference type="PANTHER" id="PTHR21137:SF35">
    <property type="entry name" value="ODORANT RECEPTOR 19A-RELATED"/>
    <property type="match status" value="1"/>
</dbReference>
<feature type="transmembrane region" description="Helical" evidence="10">
    <location>
        <begin position="304"/>
        <end position="323"/>
    </location>
</feature>
<feature type="transmembrane region" description="Helical" evidence="10">
    <location>
        <begin position="329"/>
        <end position="352"/>
    </location>
</feature>
<evidence type="ECO:0000256" key="4">
    <source>
        <dbReference type="ARBA" id="ARBA00022692"/>
    </source>
</evidence>
<feature type="transmembrane region" description="Helical" evidence="10">
    <location>
        <begin position="142"/>
        <end position="162"/>
    </location>
</feature>
<dbReference type="GO" id="GO:0005886">
    <property type="term" value="C:plasma membrane"/>
    <property type="evidence" value="ECO:0007669"/>
    <property type="project" value="UniProtKB-SubCell"/>
</dbReference>
<evidence type="ECO:0000256" key="3">
    <source>
        <dbReference type="ARBA" id="ARBA00022606"/>
    </source>
</evidence>
<dbReference type="AlphaFoldDB" id="A0AAV1LT41"/>
<dbReference type="GO" id="GO:0005549">
    <property type="term" value="F:odorant binding"/>
    <property type="evidence" value="ECO:0007669"/>
    <property type="project" value="InterPro"/>
</dbReference>
<dbReference type="GO" id="GO:0007165">
    <property type="term" value="P:signal transduction"/>
    <property type="evidence" value="ECO:0007669"/>
    <property type="project" value="UniProtKB-KW"/>
</dbReference>
<protein>
    <recommendedName>
        <fullName evidence="10">Odorant receptor</fullName>
    </recommendedName>
</protein>
<dbReference type="Proteomes" id="UP001314205">
    <property type="component" value="Unassembled WGS sequence"/>
</dbReference>
<dbReference type="Pfam" id="PF02949">
    <property type="entry name" value="7tm_6"/>
    <property type="match status" value="1"/>
</dbReference>
<evidence type="ECO:0000256" key="8">
    <source>
        <dbReference type="ARBA" id="ARBA00023170"/>
    </source>
</evidence>
<proteinExistence type="inferred from homology"/>
<keyword evidence="3 10" id="KW-0716">Sensory transduction</keyword>
<keyword evidence="12" id="KW-1185">Reference proteome</keyword>
<keyword evidence="9 10" id="KW-0807">Transducer</keyword>